<dbReference type="RefSeq" id="WP_071071492.1">
    <property type="nucleotide sequence ID" value="NZ_CP017755.1"/>
</dbReference>
<reference evidence="6 7" key="1">
    <citation type="submission" date="2016-10" db="EMBL/GenBank/DDBJ databases">
        <title>Complete genome sequences of three Cupriavidus strains isolated from various Malaysian environments.</title>
        <authorList>
            <person name="Abdullah A.A.-A."/>
            <person name="Shafie N.A.H."/>
            <person name="Lau N.S."/>
        </authorList>
    </citation>
    <scope>NUCLEOTIDE SEQUENCE [LARGE SCALE GENOMIC DNA]</scope>
    <source>
        <strain evidence="6 7">USMAA1020</strain>
    </source>
</reference>
<organism evidence="6 7">
    <name type="scientific">Cupriavidus malaysiensis</name>
    <dbReference type="NCBI Taxonomy" id="367825"/>
    <lineage>
        <taxon>Bacteria</taxon>
        <taxon>Pseudomonadati</taxon>
        <taxon>Pseudomonadota</taxon>
        <taxon>Betaproteobacteria</taxon>
        <taxon>Burkholderiales</taxon>
        <taxon>Burkholderiaceae</taxon>
        <taxon>Cupriavidus</taxon>
    </lineage>
</organism>
<evidence type="ECO:0000256" key="2">
    <source>
        <dbReference type="ARBA" id="ARBA00022448"/>
    </source>
</evidence>
<dbReference type="Proteomes" id="UP000177515">
    <property type="component" value="Chromosome 2"/>
</dbReference>
<dbReference type="SUPFAM" id="SSF53850">
    <property type="entry name" value="Periplasmic binding protein-like II"/>
    <property type="match status" value="1"/>
</dbReference>
<evidence type="ECO:0000256" key="1">
    <source>
        <dbReference type="ARBA" id="ARBA00005695"/>
    </source>
</evidence>
<dbReference type="InterPro" id="IPR039424">
    <property type="entry name" value="SBP_5"/>
</dbReference>
<dbReference type="Gene3D" id="3.40.190.10">
    <property type="entry name" value="Periplasmic binding protein-like II"/>
    <property type="match status" value="1"/>
</dbReference>
<keyword evidence="3 4" id="KW-0732">Signal</keyword>
<name>A0ABM6FAU4_9BURK</name>
<dbReference type="PANTHER" id="PTHR30290">
    <property type="entry name" value="PERIPLASMIC BINDING COMPONENT OF ABC TRANSPORTER"/>
    <property type="match status" value="1"/>
</dbReference>
<dbReference type="InterPro" id="IPR030678">
    <property type="entry name" value="Peptide/Ni-bd"/>
</dbReference>
<gene>
    <name evidence="6" type="ORF">BKK80_23240</name>
</gene>
<keyword evidence="2" id="KW-0813">Transport</keyword>
<evidence type="ECO:0000256" key="3">
    <source>
        <dbReference type="ARBA" id="ARBA00022729"/>
    </source>
</evidence>
<feature type="chain" id="PRO_5045902705" evidence="4">
    <location>
        <begin position="28"/>
        <end position="537"/>
    </location>
</feature>
<dbReference type="CDD" id="cd00995">
    <property type="entry name" value="PBP2_NikA_DppA_OppA_like"/>
    <property type="match status" value="1"/>
</dbReference>
<evidence type="ECO:0000313" key="6">
    <source>
        <dbReference type="EMBL" id="AOZ08815.1"/>
    </source>
</evidence>
<comment type="similarity">
    <text evidence="1">Belongs to the bacterial solute-binding protein 5 family.</text>
</comment>
<sequence>MRQHSLQAWIGTLMLGALACAAGPAAAQGKPATPTTPAAASGTLTVAFAAESTTLDPVKISAGVDHYFVGQIFEMLTRRNAALKDENWLAESWKLENGKDGKPVLDVRLRKGVRFHNSDPLTAEDFEFSWQRQRDPKSSFFSHYVSSVERFEILDPYHFKLYFKEPDAQFIAGNMQLWAMPKKYIQKVGEEEFARRPVGTGPWKFVSRTVKDELRLEAFDGYWNQAHRPRVKELVIKIIPEDMTRVAAFKTGKVDWIDNVPPSMVDEFKKMPGVKTATLVSGNNLFLNFNTQMPRSPFNDVRVRQAAAHAIDVDAIIKRVLFGQGERYAQVGQGSVGYDPALKPYSYDPKLARDLLKQAGYPNGFDTPCYNLTTPREPSMKEVGEAMYAYLSSVGIRCQVRNLEYGAWISLGKRGRSGPPEMDGVLSWMWSQGLPGDPGLAWSGHLHSWQQGSGWGTYSYTSDKDMDALLEKQRGTMDPAARADLLQQIARLKQERVEGGLPTYRPLVTFAWRDKVDYVPWPIRDYWRAFQEVGLKP</sequence>
<dbReference type="Pfam" id="PF00496">
    <property type="entry name" value="SBP_bac_5"/>
    <property type="match status" value="1"/>
</dbReference>
<keyword evidence="7" id="KW-1185">Reference proteome</keyword>
<dbReference type="PANTHER" id="PTHR30290:SF9">
    <property type="entry name" value="OLIGOPEPTIDE-BINDING PROTEIN APPA"/>
    <property type="match status" value="1"/>
</dbReference>
<evidence type="ECO:0000259" key="5">
    <source>
        <dbReference type="Pfam" id="PF00496"/>
    </source>
</evidence>
<protein>
    <submittedName>
        <fullName evidence="6">Glutathione ABC transporter substrate-binding protein</fullName>
    </submittedName>
</protein>
<evidence type="ECO:0000256" key="4">
    <source>
        <dbReference type="SAM" id="SignalP"/>
    </source>
</evidence>
<dbReference type="InterPro" id="IPR000914">
    <property type="entry name" value="SBP_5_dom"/>
</dbReference>
<feature type="domain" description="Solute-binding protein family 5" evidence="5">
    <location>
        <begin position="87"/>
        <end position="408"/>
    </location>
</feature>
<accession>A0ABM6FAU4</accession>
<dbReference type="PROSITE" id="PS51257">
    <property type="entry name" value="PROKAR_LIPOPROTEIN"/>
    <property type="match status" value="1"/>
</dbReference>
<feature type="signal peptide" evidence="4">
    <location>
        <begin position="1"/>
        <end position="27"/>
    </location>
</feature>
<dbReference type="PIRSF" id="PIRSF002741">
    <property type="entry name" value="MppA"/>
    <property type="match status" value="1"/>
</dbReference>
<proteinExistence type="inferred from homology"/>
<evidence type="ECO:0000313" key="7">
    <source>
        <dbReference type="Proteomes" id="UP000177515"/>
    </source>
</evidence>
<dbReference type="Gene3D" id="3.10.105.10">
    <property type="entry name" value="Dipeptide-binding Protein, Domain 3"/>
    <property type="match status" value="1"/>
</dbReference>
<dbReference type="EMBL" id="CP017755">
    <property type="protein sequence ID" value="AOZ08815.1"/>
    <property type="molecule type" value="Genomic_DNA"/>
</dbReference>